<gene>
    <name evidence="2" type="ORF">OXX778_LOCUS13983</name>
</gene>
<feature type="region of interest" description="Disordered" evidence="1">
    <location>
        <begin position="97"/>
        <end position="132"/>
    </location>
</feature>
<keyword evidence="3" id="KW-1185">Reference proteome</keyword>
<dbReference type="OrthoDB" id="6516771at2759"/>
<sequence length="688" mass="81285">MIDDNSSDSDIYFDDKKIAKPNLTNYEKKIHQKELIRREKNKIYNRNYRQKKKLKSETDDLIDIEEPFVNLDDLNESLNDYESDYDEKLSNTSDFEFYGNCENEENSESENEHSENYFSEDESETESDDEDFELDEEIYPGSEIKSNDFVFSFLLCCREMKVSNKSMTILLKFIKSILPRENKIPTSYYSIIKKTKIPPKNEFSVCNICHKISDKPLCESDLCKNIGKKLKKNFEKPAKIFQLDFLKHLRNVVIENQLVIENYKRELNDYKISDVSNMPFYGNEKNYISLILFVDEVSFSKSTNNNRIYLKNLSLYLNKENLLKINSKDYNIRIYCLIADAPARAKVLNIIQFNGEFGCFHCLHPGKNIGQGRGGNKRVYCAKVFPLRKNSLYLEQVKEVKQKKEMLYGIKSSSYLSKWIMLPDSCLLDYMHLCLEGGVKKLINLWFNSTYSSNDFYLGIKMKEINNYLRLIKFPNEFSRSQRSLEFRNLYKAIEFKNFIFYTSIGLIDFLPEKYFNNALKYIIFLRLLCQEKLNEDDFILSQKLIENFIFEYEELYGVQHMTYNLHAHIHLPIQAFKFGPINKVSSFAFEGMFKIFRDLFHGTNGFVGQIVKKLQLETDFFFNQNLNFKFDHKNGLIYEKIKEFYCEIEETDNFTLISLEQIISKCILIKTKKSVITTEVVGKFEHD</sequence>
<evidence type="ECO:0000256" key="1">
    <source>
        <dbReference type="SAM" id="MobiDB-lite"/>
    </source>
</evidence>
<evidence type="ECO:0008006" key="4">
    <source>
        <dbReference type="Google" id="ProtNLM"/>
    </source>
</evidence>
<dbReference type="PANTHER" id="PTHR46579">
    <property type="entry name" value="F5/8 TYPE C DOMAIN-CONTAINING PROTEIN-RELATED"/>
    <property type="match status" value="1"/>
</dbReference>
<dbReference type="PANTHER" id="PTHR46579:SF1">
    <property type="entry name" value="F5_8 TYPE C DOMAIN-CONTAINING PROTEIN"/>
    <property type="match status" value="1"/>
</dbReference>
<dbReference type="AlphaFoldDB" id="A0A814D8D0"/>
<dbReference type="Proteomes" id="UP000663879">
    <property type="component" value="Unassembled WGS sequence"/>
</dbReference>
<proteinExistence type="predicted"/>
<reference evidence="2" key="1">
    <citation type="submission" date="2021-02" db="EMBL/GenBank/DDBJ databases">
        <authorList>
            <person name="Nowell W R."/>
        </authorList>
    </citation>
    <scope>NUCLEOTIDE SEQUENCE</scope>
    <source>
        <strain evidence="2">Ploen Becks lab</strain>
    </source>
</reference>
<name>A0A814D8D0_9BILA</name>
<evidence type="ECO:0000313" key="2">
    <source>
        <dbReference type="EMBL" id="CAF0951785.1"/>
    </source>
</evidence>
<protein>
    <recommendedName>
        <fullName evidence="4">DUF4218 domain-containing protein</fullName>
    </recommendedName>
</protein>
<dbReference type="EMBL" id="CAJNOC010002793">
    <property type="protein sequence ID" value="CAF0951785.1"/>
    <property type="molecule type" value="Genomic_DNA"/>
</dbReference>
<evidence type="ECO:0000313" key="3">
    <source>
        <dbReference type="Proteomes" id="UP000663879"/>
    </source>
</evidence>
<organism evidence="2 3">
    <name type="scientific">Brachionus calyciflorus</name>
    <dbReference type="NCBI Taxonomy" id="104777"/>
    <lineage>
        <taxon>Eukaryota</taxon>
        <taxon>Metazoa</taxon>
        <taxon>Spiralia</taxon>
        <taxon>Gnathifera</taxon>
        <taxon>Rotifera</taxon>
        <taxon>Eurotatoria</taxon>
        <taxon>Monogononta</taxon>
        <taxon>Pseudotrocha</taxon>
        <taxon>Ploima</taxon>
        <taxon>Brachionidae</taxon>
        <taxon>Brachionus</taxon>
    </lineage>
</organism>
<accession>A0A814D8D0</accession>
<comment type="caution">
    <text evidence="2">The sequence shown here is derived from an EMBL/GenBank/DDBJ whole genome shotgun (WGS) entry which is preliminary data.</text>
</comment>
<feature type="compositionally biased region" description="Acidic residues" evidence="1">
    <location>
        <begin position="118"/>
        <end position="132"/>
    </location>
</feature>